<keyword evidence="3" id="KW-1185">Reference proteome</keyword>
<feature type="compositionally biased region" description="Basic and acidic residues" evidence="1">
    <location>
        <begin position="384"/>
        <end position="397"/>
    </location>
</feature>
<feature type="compositionally biased region" description="Low complexity" evidence="1">
    <location>
        <begin position="186"/>
        <end position="197"/>
    </location>
</feature>
<accession>A0A0D2Q443</accession>
<organism evidence="2 3">
    <name type="scientific">Hypholoma sublateritium (strain FD-334 SS-4)</name>
    <dbReference type="NCBI Taxonomy" id="945553"/>
    <lineage>
        <taxon>Eukaryota</taxon>
        <taxon>Fungi</taxon>
        <taxon>Dikarya</taxon>
        <taxon>Basidiomycota</taxon>
        <taxon>Agaricomycotina</taxon>
        <taxon>Agaricomycetes</taxon>
        <taxon>Agaricomycetidae</taxon>
        <taxon>Agaricales</taxon>
        <taxon>Agaricineae</taxon>
        <taxon>Strophariaceae</taxon>
        <taxon>Hypholoma</taxon>
    </lineage>
</organism>
<proteinExistence type="predicted"/>
<evidence type="ECO:0008006" key="4">
    <source>
        <dbReference type="Google" id="ProtNLM"/>
    </source>
</evidence>
<dbReference type="AlphaFoldDB" id="A0A0D2Q443"/>
<sequence>MAPGGLIDRTTTLCLACSSSLPPLKSPALSTSSFSAEGLAGDVNALFITQCCQRPICPSCISANPRLARYNPCLVCLGGVSAVASRATSSTYTPDHSSTKGEDPPKSGYNLDGFVRDEDTFILGDDEDEDEDYERSSRGRSPLDTNPPPPYEPPSAGDDSSPTLSYVNPPMQNEFSATPVEHLLTASSSAPSDPAASDLEDRDAPSVPYKYYLNPSDTLTGICLRFGVDSREVCTLNSLPASVLRTTPHLLHTRAFILLPATPKTAQHAHAAAPEVERIRQREVHRVRERAEKRLQTLTKETDYRVAKAYVALADDADARATRGNKQKEVGAAATTARSGTPGPAELEAMAVEQYLDDDEWEAAERKAGRIPKARPLPFVANSSHRDAPESSKDGGGRKGWWSKFN</sequence>
<feature type="region of interest" description="Disordered" evidence="1">
    <location>
        <begin position="186"/>
        <end position="205"/>
    </location>
</feature>
<feature type="compositionally biased region" description="Polar residues" evidence="1">
    <location>
        <begin position="158"/>
        <end position="173"/>
    </location>
</feature>
<feature type="region of interest" description="Disordered" evidence="1">
    <location>
        <begin position="366"/>
        <end position="406"/>
    </location>
</feature>
<evidence type="ECO:0000313" key="3">
    <source>
        <dbReference type="Proteomes" id="UP000054270"/>
    </source>
</evidence>
<dbReference type="EMBL" id="KN817528">
    <property type="protein sequence ID" value="KJA26385.1"/>
    <property type="molecule type" value="Genomic_DNA"/>
</dbReference>
<gene>
    <name evidence="2" type="ORF">HYPSUDRAFT_52658</name>
</gene>
<evidence type="ECO:0000256" key="1">
    <source>
        <dbReference type="SAM" id="MobiDB-lite"/>
    </source>
</evidence>
<evidence type="ECO:0000313" key="2">
    <source>
        <dbReference type="EMBL" id="KJA26385.1"/>
    </source>
</evidence>
<dbReference type="OMA" id="DPCLACL"/>
<reference evidence="3" key="1">
    <citation type="submission" date="2014-04" db="EMBL/GenBank/DDBJ databases">
        <title>Evolutionary Origins and Diversification of the Mycorrhizal Mutualists.</title>
        <authorList>
            <consortium name="DOE Joint Genome Institute"/>
            <consortium name="Mycorrhizal Genomics Consortium"/>
            <person name="Kohler A."/>
            <person name="Kuo A."/>
            <person name="Nagy L.G."/>
            <person name="Floudas D."/>
            <person name="Copeland A."/>
            <person name="Barry K.W."/>
            <person name="Cichocki N."/>
            <person name="Veneault-Fourrey C."/>
            <person name="LaButti K."/>
            <person name="Lindquist E.A."/>
            <person name="Lipzen A."/>
            <person name="Lundell T."/>
            <person name="Morin E."/>
            <person name="Murat C."/>
            <person name="Riley R."/>
            <person name="Ohm R."/>
            <person name="Sun H."/>
            <person name="Tunlid A."/>
            <person name="Henrissat B."/>
            <person name="Grigoriev I.V."/>
            <person name="Hibbett D.S."/>
            <person name="Martin F."/>
        </authorList>
    </citation>
    <scope>NUCLEOTIDE SEQUENCE [LARGE SCALE GENOMIC DNA]</scope>
    <source>
        <strain evidence="3">FD-334 SS-4</strain>
    </source>
</reference>
<protein>
    <recommendedName>
        <fullName evidence="4">LysM domain-containing protein</fullName>
    </recommendedName>
</protein>
<name>A0A0D2Q443_HYPSF</name>
<feature type="region of interest" description="Disordered" evidence="1">
    <location>
        <begin position="87"/>
        <end position="173"/>
    </location>
</feature>
<dbReference type="InterPro" id="IPR036779">
    <property type="entry name" value="LysM_dom_sf"/>
</dbReference>
<dbReference type="OrthoDB" id="2107166at2759"/>
<dbReference type="Gene3D" id="3.10.350.10">
    <property type="entry name" value="LysM domain"/>
    <property type="match status" value="1"/>
</dbReference>
<feature type="compositionally biased region" description="Acidic residues" evidence="1">
    <location>
        <begin position="124"/>
        <end position="133"/>
    </location>
</feature>
<dbReference type="Proteomes" id="UP000054270">
    <property type="component" value="Unassembled WGS sequence"/>
</dbReference>
<feature type="region of interest" description="Disordered" evidence="1">
    <location>
        <begin position="323"/>
        <end position="343"/>
    </location>
</feature>